<organism evidence="1 2">
    <name type="scientific">Sphingomonas aurantiaca</name>
    <dbReference type="NCBI Taxonomy" id="185949"/>
    <lineage>
        <taxon>Bacteria</taxon>
        <taxon>Pseudomonadati</taxon>
        <taxon>Pseudomonadota</taxon>
        <taxon>Alphaproteobacteria</taxon>
        <taxon>Sphingomonadales</taxon>
        <taxon>Sphingomonadaceae</taxon>
        <taxon>Sphingomonas</taxon>
    </lineage>
</organism>
<protein>
    <submittedName>
        <fullName evidence="1">Uncharacterized protein</fullName>
    </submittedName>
</protein>
<gene>
    <name evidence="1" type="ORF">SPHINGO391_520220</name>
</gene>
<dbReference type="EMBL" id="CABVLI010000048">
    <property type="protein sequence ID" value="VVT31671.1"/>
    <property type="molecule type" value="Genomic_DNA"/>
</dbReference>
<evidence type="ECO:0000313" key="1">
    <source>
        <dbReference type="EMBL" id="VVT31671.1"/>
    </source>
</evidence>
<name>A0A5E8AKH8_9SPHN</name>
<evidence type="ECO:0000313" key="2">
    <source>
        <dbReference type="Proteomes" id="UP000326857"/>
    </source>
</evidence>
<accession>A0A5E8AKH8</accession>
<reference evidence="1 2" key="1">
    <citation type="submission" date="2019-09" db="EMBL/GenBank/DDBJ databases">
        <authorList>
            <person name="Dittami M. S."/>
        </authorList>
    </citation>
    <scope>NUCLEOTIDE SEQUENCE [LARGE SCALE GENOMIC DNA]</scope>
    <source>
        <strain evidence="1">SPHINGO391</strain>
    </source>
</reference>
<sequence>MATVKPRIWGGPLPNFLLSFSARLTHRIVMPIMAEHRWLYPIDWPELSKLIRFGRAKGRCEHCQRPHGRQVFHLGDGRWWDADRRHWRDGRGRRARSPGTGVAAIVRVTRVYIACAHLNHDPTDNAPRNLAALCQRCHMIHDAPEHRRRRWLNAYRRRALGDFLAAIEWMPIVAVVDPTTRGSSPTWDETPQVARSDARWAGDRAVPGRAAPDLFL</sequence>
<dbReference type="AlphaFoldDB" id="A0A5E8AKH8"/>
<proteinExistence type="predicted"/>
<dbReference type="Proteomes" id="UP000326857">
    <property type="component" value="Unassembled WGS sequence"/>
</dbReference>